<feature type="transmembrane region" description="Helical" evidence="1">
    <location>
        <begin position="6"/>
        <end position="26"/>
    </location>
</feature>
<dbReference type="EMBL" id="VLLN01000032">
    <property type="protein sequence ID" value="TWJ14012.1"/>
    <property type="molecule type" value="Genomic_DNA"/>
</dbReference>
<accession>A0A562V843</accession>
<evidence type="ECO:0000256" key="1">
    <source>
        <dbReference type="SAM" id="Phobius"/>
    </source>
</evidence>
<keyword evidence="3" id="KW-1185">Reference proteome</keyword>
<dbReference type="AlphaFoldDB" id="A0A562V843"/>
<sequence>MALDMTIVTCVGVYGLVPWNIILFVADFVGWVRRVYAVTQHDQAGNMQDCWVTR</sequence>
<dbReference type="Proteomes" id="UP000319449">
    <property type="component" value="Unassembled WGS sequence"/>
</dbReference>
<keyword evidence="1" id="KW-0812">Transmembrane</keyword>
<evidence type="ECO:0000313" key="3">
    <source>
        <dbReference type="Proteomes" id="UP000319449"/>
    </source>
</evidence>
<name>A0A562V843_9BACT</name>
<protein>
    <submittedName>
        <fullName evidence="2">Uncharacterized protein</fullName>
    </submittedName>
</protein>
<proteinExistence type="predicted"/>
<reference evidence="2 3" key="1">
    <citation type="submission" date="2019-07" db="EMBL/GenBank/DDBJ databases">
        <title>Genomic Encyclopedia of Archaeal and Bacterial Type Strains, Phase II (KMG-II): from individual species to whole genera.</title>
        <authorList>
            <person name="Goeker M."/>
        </authorList>
    </citation>
    <scope>NUCLEOTIDE SEQUENCE [LARGE SCALE GENOMIC DNA]</scope>
    <source>
        <strain evidence="2 3">ATCC BAA-1139</strain>
    </source>
</reference>
<evidence type="ECO:0000313" key="2">
    <source>
        <dbReference type="EMBL" id="TWJ14012.1"/>
    </source>
</evidence>
<comment type="caution">
    <text evidence="2">The sequence shown here is derived from an EMBL/GenBank/DDBJ whole genome shotgun (WGS) entry which is preliminary data.</text>
</comment>
<organism evidence="2 3">
    <name type="scientific">Geobacter argillaceus</name>
    <dbReference type="NCBI Taxonomy" id="345631"/>
    <lineage>
        <taxon>Bacteria</taxon>
        <taxon>Pseudomonadati</taxon>
        <taxon>Thermodesulfobacteriota</taxon>
        <taxon>Desulfuromonadia</taxon>
        <taxon>Geobacterales</taxon>
        <taxon>Geobacteraceae</taxon>
        <taxon>Geobacter</taxon>
    </lineage>
</organism>
<keyword evidence="1" id="KW-1133">Transmembrane helix</keyword>
<gene>
    <name evidence="2" type="ORF">JN12_03583</name>
</gene>
<keyword evidence="1" id="KW-0472">Membrane</keyword>